<dbReference type="PRINTS" id="PR00625">
    <property type="entry name" value="JDOMAIN"/>
</dbReference>
<dbReference type="Gene3D" id="1.10.287.110">
    <property type="entry name" value="DnaJ domain"/>
    <property type="match status" value="1"/>
</dbReference>
<dbReference type="CDD" id="cd06257">
    <property type="entry name" value="DnaJ"/>
    <property type="match status" value="1"/>
</dbReference>
<evidence type="ECO:0000313" key="2">
    <source>
        <dbReference type="EnsemblMetazoa" id="XP_008179780.1"/>
    </source>
</evidence>
<organism evidence="2 3">
    <name type="scientific">Acyrthosiphon pisum</name>
    <name type="common">Pea aphid</name>
    <dbReference type="NCBI Taxonomy" id="7029"/>
    <lineage>
        <taxon>Eukaryota</taxon>
        <taxon>Metazoa</taxon>
        <taxon>Ecdysozoa</taxon>
        <taxon>Arthropoda</taxon>
        <taxon>Hexapoda</taxon>
        <taxon>Insecta</taxon>
        <taxon>Pterygota</taxon>
        <taxon>Neoptera</taxon>
        <taxon>Paraneoptera</taxon>
        <taxon>Hemiptera</taxon>
        <taxon>Sternorrhyncha</taxon>
        <taxon>Aphidomorpha</taxon>
        <taxon>Aphidoidea</taxon>
        <taxon>Aphididae</taxon>
        <taxon>Macrosiphini</taxon>
        <taxon>Acyrthosiphon</taxon>
    </lineage>
</organism>
<keyword evidence="3" id="KW-1185">Reference proteome</keyword>
<dbReference type="InterPro" id="IPR001623">
    <property type="entry name" value="DnaJ_domain"/>
</dbReference>
<feature type="domain" description="J" evidence="1">
    <location>
        <begin position="4"/>
        <end position="60"/>
    </location>
</feature>
<evidence type="ECO:0000313" key="3">
    <source>
        <dbReference type="Proteomes" id="UP000007819"/>
    </source>
</evidence>
<dbReference type="SUPFAM" id="SSF46565">
    <property type="entry name" value="Chaperone J-domain"/>
    <property type="match status" value="1"/>
</dbReference>
<dbReference type="InterPro" id="IPR036869">
    <property type="entry name" value="J_dom_sf"/>
</dbReference>
<dbReference type="KEGG" id="api:103308336"/>
<protein>
    <recommendedName>
        <fullName evidence="1">J domain-containing protein</fullName>
    </recommendedName>
</protein>
<dbReference type="GeneID" id="103308336"/>
<dbReference type="EnsemblMetazoa" id="XM_008181558.3">
    <property type="protein sequence ID" value="XP_008179780.1"/>
    <property type="gene ID" value="LOC103308336"/>
</dbReference>
<reference evidence="3" key="1">
    <citation type="submission" date="2010-06" db="EMBL/GenBank/DDBJ databases">
        <authorList>
            <person name="Jiang H."/>
            <person name="Abraham K."/>
            <person name="Ali S."/>
            <person name="Alsbrooks S.L."/>
            <person name="Anim B.N."/>
            <person name="Anosike U.S."/>
            <person name="Attaway T."/>
            <person name="Bandaranaike D.P."/>
            <person name="Battles P.K."/>
            <person name="Bell S.N."/>
            <person name="Bell A.V."/>
            <person name="Beltran B."/>
            <person name="Bickham C."/>
            <person name="Bustamante Y."/>
            <person name="Caleb T."/>
            <person name="Canada A."/>
            <person name="Cardenas V."/>
            <person name="Carter K."/>
            <person name="Chacko J."/>
            <person name="Chandrabose M.N."/>
            <person name="Chavez D."/>
            <person name="Chavez A."/>
            <person name="Chen L."/>
            <person name="Chu H.-S."/>
            <person name="Claassen K.J."/>
            <person name="Cockrell R."/>
            <person name="Collins M."/>
            <person name="Cooper J.A."/>
            <person name="Cree A."/>
            <person name="Curry S.M."/>
            <person name="Da Y."/>
            <person name="Dao M.D."/>
            <person name="Das B."/>
            <person name="Davila M.-L."/>
            <person name="Davy-Carroll L."/>
            <person name="Denson S."/>
            <person name="Dinh H."/>
            <person name="Ebong V.E."/>
            <person name="Edwards J.R."/>
            <person name="Egan A."/>
            <person name="El-Daye J."/>
            <person name="Escobedo L."/>
            <person name="Fernandez S."/>
            <person name="Fernando P.R."/>
            <person name="Flagg N."/>
            <person name="Forbes L.D."/>
            <person name="Fowler R.G."/>
            <person name="Fu Q."/>
            <person name="Gabisi R.A."/>
            <person name="Ganer J."/>
            <person name="Garbino Pronczuk A."/>
            <person name="Garcia R.M."/>
            <person name="Garner T."/>
            <person name="Garrett T.E."/>
            <person name="Gonzalez D.A."/>
            <person name="Hamid H."/>
            <person name="Hawkins E.S."/>
            <person name="Hirani K."/>
            <person name="Hogues M.E."/>
            <person name="Hollins B."/>
            <person name="Hsiao C.-H."/>
            <person name="Jabil R."/>
            <person name="James M.L."/>
            <person name="Jhangiani S.N."/>
            <person name="Johnson B."/>
            <person name="Johnson Q."/>
            <person name="Joshi V."/>
            <person name="Kalu J.B."/>
            <person name="Kam C."/>
            <person name="Kashfia A."/>
            <person name="Keebler J."/>
            <person name="Kisamo H."/>
            <person name="Kovar C.L."/>
            <person name="Lago L.A."/>
            <person name="Lai C.-Y."/>
            <person name="Laidlaw J."/>
            <person name="Lara F."/>
            <person name="Le T.-K."/>
            <person name="Lee S.L."/>
            <person name="Legall F.H."/>
            <person name="Lemon S.J."/>
            <person name="Lewis L.R."/>
            <person name="Li B."/>
            <person name="Liu Y."/>
            <person name="Liu Y.-S."/>
            <person name="Lopez J."/>
            <person name="Lozado R.J."/>
            <person name="Lu J."/>
            <person name="Madu R.C."/>
            <person name="Maheshwari M."/>
            <person name="Maheshwari R."/>
            <person name="Malloy K."/>
            <person name="Martinez E."/>
            <person name="Mathew T."/>
            <person name="Mercado I.C."/>
            <person name="Mercado C."/>
            <person name="Meyer B."/>
            <person name="Montgomery K."/>
            <person name="Morgan M.B."/>
            <person name="Munidasa M."/>
            <person name="Nazareth L.V."/>
            <person name="Nelson J."/>
            <person name="Ng B.M."/>
            <person name="Nguyen N.B."/>
            <person name="Nguyen P.Q."/>
            <person name="Nguyen T."/>
            <person name="Obregon M."/>
            <person name="Okwuonu G.O."/>
            <person name="Onwere C.G."/>
            <person name="Orozco G."/>
            <person name="Parra A."/>
            <person name="Patel S."/>
            <person name="Patil S."/>
            <person name="Perez A."/>
            <person name="Perez Y."/>
            <person name="Pham C."/>
            <person name="Primus E.L."/>
            <person name="Pu L.-L."/>
            <person name="Puazo M."/>
            <person name="Qin X."/>
            <person name="Quiroz J.B."/>
            <person name="Reese J."/>
            <person name="Richards S."/>
            <person name="Rives C.M."/>
            <person name="Robberts R."/>
            <person name="Ruiz S.J."/>
            <person name="Ruiz M.J."/>
            <person name="Santibanez J."/>
            <person name="Schneider B.W."/>
            <person name="Sisson I."/>
            <person name="Smith M."/>
            <person name="Sodergren E."/>
            <person name="Song X.-Z."/>
            <person name="Song B.B."/>
            <person name="Summersgill H."/>
            <person name="Thelus R."/>
            <person name="Thornton R.D."/>
            <person name="Trejos Z.Y."/>
            <person name="Usmani K."/>
            <person name="Vattathil S."/>
            <person name="Villasana D."/>
            <person name="Walker D.L."/>
            <person name="Wang S."/>
            <person name="Wang K."/>
            <person name="White C.S."/>
            <person name="Williams A.C."/>
            <person name="Williamson J."/>
            <person name="Wilson K."/>
            <person name="Woghiren I.O."/>
            <person name="Woodworth J.R."/>
            <person name="Worley K.C."/>
            <person name="Wright R.A."/>
            <person name="Wu W."/>
            <person name="Young L."/>
            <person name="Zhang L."/>
            <person name="Zhang J."/>
            <person name="Zhu Y."/>
            <person name="Muzny D.M."/>
            <person name="Weinstock G."/>
            <person name="Gibbs R.A."/>
        </authorList>
    </citation>
    <scope>NUCLEOTIDE SEQUENCE [LARGE SCALE GENOMIC DNA]</scope>
    <source>
        <strain evidence="3">LSR1</strain>
    </source>
</reference>
<accession>A0A8R1WYZ4</accession>
<name>A0A8R1WYZ4_ACYPI</name>
<dbReference type="Proteomes" id="UP000007819">
    <property type="component" value="Chromosome A1"/>
</dbReference>
<dbReference type="OrthoDB" id="550424at2759"/>
<proteinExistence type="predicted"/>
<dbReference type="PROSITE" id="PS50076">
    <property type="entry name" value="DNAJ_2"/>
    <property type="match status" value="1"/>
</dbReference>
<reference evidence="2" key="2">
    <citation type="submission" date="2022-06" db="UniProtKB">
        <authorList>
            <consortium name="EnsemblMetazoa"/>
        </authorList>
    </citation>
    <scope>IDENTIFICATION</scope>
</reference>
<dbReference type="AlphaFoldDB" id="A0A8R1WYZ4"/>
<evidence type="ECO:0000259" key="1">
    <source>
        <dbReference type="PROSITE" id="PS50076"/>
    </source>
</evidence>
<sequence>MDINYYSLLNLKRHCTKDDIHRAFGKLVNNQIQNCCLVMLCEAYEVLSDQFRRAIYDEYGVEGIKKGVNTNELYIDPWTYHCDVKSTYL</sequence>
<dbReference type="RefSeq" id="XP_008179780.1">
    <property type="nucleotide sequence ID" value="XM_008181558.3"/>
</dbReference>